<evidence type="ECO:0000313" key="1">
    <source>
        <dbReference type="EMBL" id="OAD07661.1"/>
    </source>
</evidence>
<comment type="caution">
    <text evidence="1">The sequence shown here is derived from an EMBL/GenBank/DDBJ whole genome shotgun (WGS) entry which is preliminary data.</text>
</comment>
<dbReference type="PANTHER" id="PTHR14778:SF2">
    <property type="entry name" value="KINETOCHORE-ASSOCIATED PROTEIN DSN1 HOMOLOG"/>
    <property type="match status" value="1"/>
</dbReference>
<keyword evidence="2" id="KW-1185">Reference proteome</keyword>
<organism evidence="1 2">
    <name type="scientific">Mucor lusitanicus CBS 277.49</name>
    <dbReference type="NCBI Taxonomy" id="747725"/>
    <lineage>
        <taxon>Eukaryota</taxon>
        <taxon>Fungi</taxon>
        <taxon>Fungi incertae sedis</taxon>
        <taxon>Mucoromycota</taxon>
        <taxon>Mucoromycotina</taxon>
        <taxon>Mucoromycetes</taxon>
        <taxon>Mucorales</taxon>
        <taxon>Mucorineae</taxon>
        <taxon>Mucoraceae</taxon>
        <taxon>Mucor</taxon>
    </lineage>
</organism>
<dbReference type="AlphaFoldDB" id="A0A168PFG4"/>
<evidence type="ECO:0000313" key="2">
    <source>
        <dbReference type="Proteomes" id="UP000077051"/>
    </source>
</evidence>
<protein>
    <submittedName>
        <fullName evidence="1">Uncharacterized protein</fullName>
    </submittedName>
</protein>
<dbReference type="GO" id="GO:0051301">
    <property type="term" value="P:cell division"/>
    <property type="evidence" value="ECO:0007669"/>
    <property type="project" value="InterPro"/>
</dbReference>
<dbReference type="VEuPathDB" id="FungiDB:MUCCIDRAFT_77390"/>
<accession>A0A168PFG4</accession>
<name>A0A168PFG4_MUCCL</name>
<dbReference type="EMBL" id="AMYB01000001">
    <property type="protein sequence ID" value="OAD07661.1"/>
    <property type="molecule type" value="Genomic_DNA"/>
</dbReference>
<reference evidence="1 2" key="1">
    <citation type="submission" date="2015-06" db="EMBL/GenBank/DDBJ databases">
        <title>Expansion of signal transduction pathways in fungi by whole-genome duplication.</title>
        <authorList>
            <consortium name="DOE Joint Genome Institute"/>
            <person name="Corrochano L.M."/>
            <person name="Kuo A."/>
            <person name="Marcet-Houben M."/>
            <person name="Polaino S."/>
            <person name="Salamov A."/>
            <person name="Villalobos J.M."/>
            <person name="Alvarez M.I."/>
            <person name="Avalos J."/>
            <person name="Benito E.P."/>
            <person name="Benoit I."/>
            <person name="Burger G."/>
            <person name="Camino L.P."/>
            <person name="Canovas D."/>
            <person name="Cerda-Olmedo E."/>
            <person name="Cheng J.-F."/>
            <person name="Dominguez A."/>
            <person name="Elias M."/>
            <person name="Eslava A.P."/>
            <person name="Glaser F."/>
            <person name="Grimwood J."/>
            <person name="Gutierrez G."/>
            <person name="Heitman J."/>
            <person name="Henrissat B."/>
            <person name="Iturriaga E.A."/>
            <person name="Lang B.F."/>
            <person name="Lavin J.L."/>
            <person name="Lee S."/>
            <person name="Li W."/>
            <person name="Lindquist E."/>
            <person name="Lopez-Garcia S."/>
            <person name="Luque E.M."/>
            <person name="Marcos A.T."/>
            <person name="Martin J."/>
            <person name="Mccluskey K."/>
            <person name="Medina H.R."/>
            <person name="Miralles-Duran A."/>
            <person name="Miyazaki A."/>
            <person name="Munoz-Torres E."/>
            <person name="Oguiza J.A."/>
            <person name="Ohm R."/>
            <person name="Olmedo M."/>
            <person name="Orejas M."/>
            <person name="Ortiz-Castellanos L."/>
            <person name="Pisabarro A.G."/>
            <person name="Rodriguez-Romero J."/>
            <person name="Ruiz-Herrera J."/>
            <person name="Ruiz-Vazquez R."/>
            <person name="Sanz C."/>
            <person name="Schackwitz W."/>
            <person name="Schmutz J."/>
            <person name="Shahriari M."/>
            <person name="Shelest E."/>
            <person name="Silva-Franco F."/>
            <person name="Soanes D."/>
            <person name="Syed K."/>
            <person name="Tagua V.G."/>
            <person name="Talbot N.J."/>
            <person name="Thon M."/>
            <person name="De Vries R.P."/>
            <person name="Wiebenga A."/>
            <person name="Yadav J.S."/>
            <person name="Braun E.L."/>
            <person name="Baker S."/>
            <person name="Garre V."/>
            <person name="Horwitz B."/>
            <person name="Torres-Martinez S."/>
            <person name="Idnurm A."/>
            <person name="Herrera-Estrella A."/>
            <person name="Gabaldon T."/>
            <person name="Grigoriev I.V."/>
        </authorList>
    </citation>
    <scope>NUCLEOTIDE SEQUENCE [LARGE SCALE GENOMIC DNA]</scope>
    <source>
        <strain evidence="1 2">CBS 277.49</strain>
    </source>
</reference>
<dbReference type="GO" id="GO:0007059">
    <property type="term" value="P:chromosome segregation"/>
    <property type="evidence" value="ECO:0007669"/>
    <property type="project" value="InterPro"/>
</dbReference>
<dbReference type="OrthoDB" id="3364649at2759"/>
<dbReference type="Pfam" id="PF08202">
    <property type="entry name" value="MIS13"/>
    <property type="match status" value="1"/>
</dbReference>
<dbReference type="STRING" id="747725.A0A168PFG4"/>
<sequence length="317" mass="36739">MAKKQYQSFALPFASTNSSDSGVPARKSQYPAFIYSSKYSQQSFDSDASSVLPMDARKPLPEVETTDYYKHLPSDWTDEQKTRQLLIWFMEREADIESSPETHVTAEAKRARLVAYRLKQKIIKDMKEGKMDVSCYNRPDNLEEVEEKENPINVANADKLEALSKANQNFSDEMHDWKNTRNQIYQAHAEAVDAIPENTVIRYEDVDVDFMLQHLHEDQQQFYEKYCVTEEMNTMEIPDSINPGITHIRQQLNTVNQFQSHARKALGQQESKLAQKLYEGSQYIPKGRHQNRVPHLEIVLKDVLSEPTREDNSITDN</sequence>
<dbReference type="Proteomes" id="UP000077051">
    <property type="component" value="Unassembled WGS sequence"/>
</dbReference>
<proteinExistence type="predicted"/>
<dbReference type="PANTHER" id="PTHR14778">
    <property type="entry name" value="KINETOCHORE-ASSOCIATED PROTEIN DSN1 HOMOLOG"/>
    <property type="match status" value="1"/>
</dbReference>
<gene>
    <name evidence="1" type="ORF">MUCCIDRAFT_77390</name>
</gene>
<dbReference type="InterPro" id="IPR013218">
    <property type="entry name" value="Dsn1/Mis13"/>
</dbReference>
<dbReference type="GO" id="GO:0000444">
    <property type="term" value="C:MIS12/MIND type complex"/>
    <property type="evidence" value="ECO:0007669"/>
    <property type="project" value="InterPro"/>
</dbReference>